<organism evidence="6 7">
    <name type="scientific">Ceratina calcarata</name>
    <dbReference type="NCBI Taxonomy" id="156304"/>
    <lineage>
        <taxon>Eukaryota</taxon>
        <taxon>Metazoa</taxon>
        <taxon>Ecdysozoa</taxon>
        <taxon>Arthropoda</taxon>
        <taxon>Hexapoda</taxon>
        <taxon>Insecta</taxon>
        <taxon>Pterygota</taxon>
        <taxon>Neoptera</taxon>
        <taxon>Endopterygota</taxon>
        <taxon>Hymenoptera</taxon>
        <taxon>Apocrita</taxon>
        <taxon>Aculeata</taxon>
        <taxon>Apoidea</taxon>
        <taxon>Anthophila</taxon>
        <taxon>Apidae</taxon>
        <taxon>Ceratina</taxon>
        <taxon>Zadontomerus</taxon>
    </lineage>
</organism>
<reference evidence="7" key="1">
    <citation type="submission" date="2025-08" db="UniProtKB">
        <authorList>
            <consortium name="RefSeq"/>
        </authorList>
    </citation>
    <scope>IDENTIFICATION</scope>
    <source>
        <tissue evidence="7">Whole body</tissue>
    </source>
</reference>
<evidence type="ECO:0000256" key="4">
    <source>
        <dbReference type="SAM" id="SignalP"/>
    </source>
</evidence>
<evidence type="ECO:0000313" key="7">
    <source>
        <dbReference type="RefSeq" id="XP_017883171.1"/>
    </source>
</evidence>
<dbReference type="SMART" id="SM00130">
    <property type="entry name" value="KR"/>
    <property type="match status" value="3"/>
</dbReference>
<dbReference type="InterPro" id="IPR018056">
    <property type="entry name" value="Kringle_CS"/>
</dbReference>
<dbReference type="KEGG" id="ccal:108626802"/>
<accession>A0AAJ7N8P8</accession>
<dbReference type="PROSITE" id="PS50070">
    <property type="entry name" value="KRINGLE_2"/>
    <property type="match status" value="4"/>
</dbReference>
<dbReference type="AlphaFoldDB" id="A0AAJ7N8P8"/>
<feature type="domain" description="Kringle" evidence="5">
    <location>
        <begin position="362"/>
        <end position="513"/>
    </location>
</feature>
<name>A0AAJ7N8P8_9HYME</name>
<dbReference type="InterPro" id="IPR013806">
    <property type="entry name" value="Kringle-like"/>
</dbReference>
<dbReference type="PANTHER" id="PTHR24261">
    <property type="entry name" value="PLASMINOGEN-RELATED"/>
    <property type="match status" value="1"/>
</dbReference>
<feature type="chain" id="PRO_5042573860" evidence="4">
    <location>
        <begin position="17"/>
        <end position="516"/>
    </location>
</feature>
<feature type="non-terminal residue" evidence="7">
    <location>
        <position position="516"/>
    </location>
</feature>
<dbReference type="Proteomes" id="UP000694925">
    <property type="component" value="Unplaced"/>
</dbReference>
<dbReference type="PRINTS" id="PR00018">
    <property type="entry name" value="KRINGLE"/>
</dbReference>
<feature type="signal peptide" evidence="4">
    <location>
        <begin position="1"/>
        <end position="16"/>
    </location>
</feature>
<dbReference type="Pfam" id="PF00051">
    <property type="entry name" value="Kringle"/>
    <property type="match status" value="3"/>
</dbReference>
<dbReference type="InterPro" id="IPR038178">
    <property type="entry name" value="Kringle_sf"/>
</dbReference>
<evidence type="ECO:0000256" key="3">
    <source>
        <dbReference type="PROSITE-ProRule" id="PRU00121"/>
    </source>
</evidence>
<comment type="caution">
    <text evidence="3">Lacks conserved residue(s) required for the propagation of feature annotation.</text>
</comment>
<dbReference type="CDD" id="cd00108">
    <property type="entry name" value="KR"/>
    <property type="match status" value="1"/>
</dbReference>
<dbReference type="Gene3D" id="2.40.20.10">
    <property type="entry name" value="Plasminogen Kringle 4"/>
    <property type="match status" value="4"/>
</dbReference>
<evidence type="ECO:0000256" key="1">
    <source>
        <dbReference type="ARBA" id="ARBA00022572"/>
    </source>
</evidence>
<evidence type="ECO:0000313" key="6">
    <source>
        <dbReference type="Proteomes" id="UP000694925"/>
    </source>
</evidence>
<sequence length="516" mass="58857">MYNLIIIFYLILLTNSQKVRNASRTDLMKCKLTKTGMEYRGTIAKTAGSVRCQSWYTEEPVHEINKDIGDKDFPEKSMKAAKNYCRNPTGDGRGPWCYTMDRMLIDDECDVPLCNFGECRLSGPGSEYGGTKEITATGNKCKSWAKRYQLQDSKSMKFTEKDFPDRSRKKAENFCRNPSGDVGGPWCYVDEENFEFVQKQYCDIPFCDDKDCLTFTRNTSDYTVLTKIYGDSGNISFWTKLWNPDDEKKGIVPRERLTYYVVEDPWPPNCVSDVKDYQFVGSQWTSHNEVPCVPWISKEVPGEEKNDEKFVDGSALKALNKCRNPTHDPDGPYCYGYTPWQTETVTKRYCTIRPCRSSECKMAGTANDYVGKLSKTRSGRVCDKWPLSSEEMASKLTPPKPTAPKPARSAFMSPTFETIHENQLQRYFYGPHYFAFPTPVEHMKARSVPWKPKGIGGSKQISGRETFNSSMYPEGSATNASNYCRNPSRNIAGSWCYTTDPLLPRDLCNVKDCEKP</sequence>
<dbReference type="InterPro" id="IPR000001">
    <property type="entry name" value="Kringle"/>
</dbReference>
<dbReference type="InterPro" id="IPR050759">
    <property type="entry name" value="Serine_protease_kringle"/>
</dbReference>
<proteinExistence type="predicted"/>
<dbReference type="RefSeq" id="XP_017883171.1">
    <property type="nucleotide sequence ID" value="XM_018027682.1"/>
</dbReference>
<gene>
    <name evidence="7" type="primary">LOC108626802</name>
</gene>
<feature type="domain" description="Kringle" evidence="5">
    <location>
        <begin position="279"/>
        <end position="355"/>
    </location>
</feature>
<evidence type="ECO:0000256" key="2">
    <source>
        <dbReference type="ARBA" id="ARBA00023157"/>
    </source>
</evidence>
<dbReference type="PANTHER" id="PTHR24261:SF7">
    <property type="entry name" value="KRINGLE DOMAIN-CONTAINING PROTEIN"/>
    <property type="match status" value="1"/>
</dbReference>
<keyword evidence="4" id="KW-0732">Signal</keyword>
<dbReference type="SUPFAM" id="SSF57440">
    <property type="entry name" value="Kringle-like"/>
    <property type="match status" value="4"/>
</dbReference>
<protein>
    <submittedName>
        <fullName evidence="7">Plasminogen-like</fullName>
    </submittedName>
</protein>
<dbReference type="PROSITE" id="PS00021">
    <property type="entry name" value="KRINGLE_1"/>
    <property type="match status" value="3"/>
</dbReference>
<keyword evidence="6" id="KW-1185">Reference proteome</keyword>
<feature type="domain" description="Kringle" evidence="5">
    <location>
        <begin position="36"/>
        <end position="114"/>
    </location>
</feature>
<keyword evidence="1 3" id="KW-0420">Kringle</keyword>
<keyword evidence="2" id="KW-1015">Disulfide bond</keyword>
<evidence type="ECO:0000259" key="5">
    <source>
        <dbReference type="PROSITE" id="PS50070"/>
    </source>
</evidence>
<feature type="domain" description="Kringle" evidence="5">
    <location>
        <begin position="121"/>
        <end position="207"/>
    </location>
</feature>
<dbReference type="GeneID" id="108626802"/>